<dbReference type="STRING" id="151549.A0A4C1YZU6"/>
<evidence type="ECO:0000259" key="2">
    <source>
        <dbReference type="Pfam" id="PF25298"/>
    </source>
</evidence>
<gene>
    <name evidence="3" type="primary">Sec3</name>
    <name evidence="3" type="ORF">EVAR_54225_1</name>
</gene>
<dbReference type="PANTHER" id="PTHR16092">
    <property type="entry name" value="SEC3/SYNTAXIN-RELATED"/>
    <property type="match status" value="1"/>
</dbReference>
<keyword evidence="4" id="KW-1185">Reference proteome</keyword>
<evidence type="ECO:0000313" key="4">
    <source>
        <dbReference type="Proteomes" id="UP000299102"/>
    </source>
</evidence>
<dbReference type="GO" id="GO:0006893">
    <property type="term" value="P:Golgi to plasma membrane transport"/>
    <property type="evidence" value="ECO:0007669"/>
    <property type="project" value="TreeGrafter"/>
</dbReference>
<dbReference type="Pfam" id="PF20654">
    <property type="entry name" value="Sec3_C-term"/>
    <property type="match status" value="1"/>
</dbReference>
<dbReference type="Pfam" id="PF25298">
    <property type="entry name" value="Baculo_FP_2nd"/>
    <property type="match status" value="1"/>
</dbReference>
<dbReference type="PANTHER" id="PTHR16092:SF14">
    <property type="entry name" value="EXOCYST COMPLEX COMPONENT 1 ISOFORM X1"/>
    <property type="match status" value="1"/>
</dbReference>
<feature type="domain" description="Exocyst complex component Sec3 C-terminal" evidence="1">
    <location>
        <begin position="575"/>
        <end position="869"/>
    </location>
</feature>
<reference evidence="3 4" key="1">
    <citation type="journal article" date="2019" name="Commun. Biol.">
        <title>The bagworm genome reveals a unique fibroin gene that provides high tensile strength.</title>
        <authorList>
            <person name="Kono N."/>
            <person name="Nakamura H."/>
            <person name="Ohtoshi R."/>
            <person name="Tomita M."/>
            <person name="Numata K."/>
            <person name="Arakawa K."/>
        </authorList>
    </citation>
    <scope>NUCLEOTIDE SEQUENCE [LARGE SCALE GENOMIC DNA]</scope>
</reference>
<dbReference type="EMBL" id="BGZK01001481">
    <property type="protein sequence ID" value="GBP80780.1"/>
    <property type="molecule type" value="Genomic_DNA"/>
</dbReference>
<evidence type="ECO:0000313" key="3">
    <source>
        <dbReference type="EMBL" id="GBP80780.1"/>
    </source>
</evidence>
<protein>
    <submittedName>
        <fullName evidence="3">Exocyst complex component 1</fullName>
    </submittedName>
</protein>
<dbReference type="GO" id="GO:0000145">
    <property type="term" value="C:exocyst"/>
    <property type="evidence" value="ECO:0007669"/>
    <property type="project" value="TreeGrafter"/>
</dbReference>
<dbReference type="GO" id="GO:0005886">
    <property type="term" value="C:plasma membrane"/>
    <property type="evidence" value="ECO:0007669"/>
    <property type="project" value="TreeGrafter"/>
</dbReference>
<accession>A0A4C1YZU6</accession>
<dbReference type="Proteomes" id="UP000299102">
    <property type="component" value="Unassembled WGS sequence"/>
</dbReference>
<proteinExistence type="predicted"/>
<dbReference type="GO" id="GO:0006887">
    <property type="term" value="P:exocytosis"/>
    <property type="evidence" value="ECO:0007669"/>
    <property type="project" value="TreeGrafter"/>
</dbReference>
<dbReference type="GO" id="GO:0005546">
    <property type="term" value="F:phosphatidylinositol-4,5-bisphosphate binding"/>
    <property type="evidence" value="ECO:0007669"/>
    <property type="project" value="TreeGrafter"/>
</dbReference>
<name>A0A4C1YZU6_EUMVA</name>
<sequence length="892" mass="98680">MARGRSQKADWKHIWTRDGQVLAQQADGTLMHRIRRELDLNRIFGVGAVENFSTACHTEEKGHDLQAHCKDTTVTSFVVSLGPDDAVFEGSVEEEEAIAEEAEREGLAALAHLEEQELGGGGGEAWVRRLGERAATLERLNVQGLLAAEAGGARLLQRLERGTELAEAAATRRERYEMALRATAEPVAARGAAAEASARRLLVELTSLAAWLDPPDLRAALDADCTTGCDWVVAALLFHRFRIRNFSFMQSLLNGSRHIHTLPVSTYRVTAGTNRYFGPRQAHVVSLATGDGRERALRAAEALRMVLEAVGSRPTYQLRLGAVQERLRRLSKARDQLGAVVARHLNNLLIHLGNEAWQESPAAWQAPPSRRHHTELVPYSPFMRWLRAMDERAYRGLAKVSASFFFQQKSKIDIRYSSGELPSVWTTASVRTVIDEQAYELPYSEPHRQLCRLVVVASDLHLIAVKPIRNIVNLLLPLALFFLEDHLYVYVGSWARVYEREARSLCDEARAHTQPADAASTAPALPASSSAAADVDALLDQVATRLEASCDAEQDFCTEFFCLENDGTAGGEGAAEARKLMSELFSAVEAELLALLAHVERHEPYGAMRALACLGRRVLGESGAGDARWSRALLAAAVVAAKRGADRVVSERLAALTDAGRPAARRPKCGVLPALHDFEELAAACESIFARGGRRADVERWYGALADGLLRAIAAVEHPRTPRAVVQLENYHRLHGLLSALRLPALDAARREARHRYNEALRVYVTQYFGRPLEKLNEFFEGVAEAVASGVRAEEVCYRAAFSKHELRRVLALYPRDEVRRALHRLYRTVEKHLSEEQGLLQVVWRAMQEEFIAQHKALEARLTACYAGAGLALPLSTQDILDAFSDIARSH</sequence>
<dbReference type="InterPro" id="IPR048628">
    <property type="entry name" value="Sec3_C"/>
</dbReference>
<dbReference type="InterPro" id="IPR057251">
    <property type="entry name" value="FP_C"/>
</dbReference>
<comment type="caution">
    <text evidence="3">The sequence shown here is derived from an EMBL/GenBank/DDBJ whole genome shotgun (WGS) entry which is preliminary data.</text>
</comment>
<organism evidence="3 4">
    <name type="scientific">Eumeta variegata</name>
    <name type="common">Bagworm moth</name>
    <name type="synonym">Eumeta japonica</name>
    <dbReference type="NCBI Taxonomy" id="151549"/>
    <lineage>
        <taxon>Eukaryota</taxon>
        <taxon>Metazoa</taxon>
        <taxon>Ecdysozoa</taxon>
        <taxon>Arthropoda</taxon>
        <taxon>Hexapoda</taxon>
        <taxon>Insecta</taxon>
        <taxon>Pterygota</taxon>
        <taxon>Neoptera</taxon>
        <taxon>Endopterygota</taxon>
        <taxon>Lepidoptera</taxon>
        <taxon>Glossata</taxon>
        <taxon>Ditrysia</taxon>
        <taxon>Tineoidea</taxon>
        <taxon>Psychidae</taxon>
        <taxon>Oiketicinae</taxon>
        <taxon>Eumeta</taxon>
    </lineage>
</organism>
<evidence type="ECO:0000259" key="1">
    <source>
        <dbReference type="Pfam" id="PF20654"/>
    </source>
</evidence>
<feature type="domain" description="FP protein C-terminal" evidence="2">
    <location>
        <begin position="2"/>
        <end position="43"/>
    </location>
</feature>
<dbReference type="AlphaFoldDB" id="A0A4C1YZU6"/>
<dbReference type="OrthoDB" id="27109at2759"/>